<comment type="caution">
    <text evidence="2">The sequence shown here is derived from an EMBL/GenBank/DDBJ whole genome shotgun (WGS) entry which is preliminary data.</text>
</comment>
<name>A0A7K0D820_9NOCA</name>
<dbReference type="AlphaFoldDB" id="A0A7K0D820"/>
<feature type="transmembrane region" description="Helical" evidence="1">
    <location>
        <begin position="35"/>
        <end position="62"/>
    </location>
</feature>
<keyword evidence="1" id="KW-1133">Transmembrane helix</keyword>
<dbReference type="OrthoDB" id="9759676at2"/>
<dbReference type="RefSeq" id="WP_153412982.1">
    <property type="nucleotide sequence ID" value="NZ_WEGK01000011.1"/>
</dbReference>
<organism evidence="2 3">
    <name type="scientific">Nocardia macrotermitis</name>
    <dbReference type="NCBI Taxonomy" id="2585198"/>
    <lineage>
        <taxon>Bacteria</taxon>
        <taxon>Bacillati</taxon>
        <taxon>Actinomycetota</taxon>
        <taxon>Actinomycetes</taxon>
        <taxon>Mycobacteriales</taxon>
        <taxon>Nocardiaceae</taxon>
        <taxon>Nocardia</taxon>
    </lineage>
</organism>
<evidence type="ECO:0000256" key="1">
    <source>
        <dbReference type="SAM" id="Phobius"/>
    </source>
</evidence>
<gene>
    <name evidence="2" type="ORF">NRB20_49810</name>
</gene>
<reference evidence="2 3" key="1">
    <citation type="submission" date="2019-10" db="EMBL/GenBank/DDBJ databases">
        <title>Nocardia macrotermitis sp. nov. and Nocardia aurantia sp. nov., isolated from the gut of fungus growing-termite Macrotermes natalensis.</title>
        <authorList>
            <person name="Benndorf R."/>
            <person name="Schwitalla J."/>
            <person name="Martin K."/>
            <person name="De Beer W."/>
            <person name="Kaster A.-K."/>
            <person name="Vollmers J."/>
            <person name="Poulsen M."/>
            <person name="Beemelmanns C."/>
        </authorList>
    </citation>
    <scope>NUCLEOTIDE SEQUENCE [LARGE SCALE GENOMIC DNA]</scope>
    <source>
        <strain evidence="2 3">RB20</strain>
    </source>
</reference>
<evidence type="ECO:0000313" key="2">
    <source>
        <dbReference type="EMBL" id="MQY21868.1"/>
    </source>
</evidence>
<protein>
    <submittedName>
        <fullName evidence="2">Uncharacterized protein</fullName>
    </submittedName>
</protein>
<keyword evidence="1" id="KW-0472">Membrane</keyword>
<dbReference type="PANTHER" id="PTHR47704">
    <property type="entry name" value="POTASSIUM TRANSPORTER KIMA"/>
    <property type="match status" value="1"/>
</dbReference>
<accession>A0A7K0D820</accession>
<dbReference type="InterPro" id="IPR053153">
    <property type="entry name" value="APC_K+_Transporter"/>
</dbReference>
<keyword evidence="3" id="KW-1185">Reference proteome</keyword>
<dbReference type="Proteomes" id="UP000438448">
    <property type="component" value="Unassembled WGS sequence"/>
</dbReference>
<dbReference type="PANTHER" id="PTHR47704:SF1">
    <property type="entry name" value="POTASSIUM TRANSPORTER KIMA"/>
    <property type="match status" value="1"/>
</dbReference>
<sequence>MDTPTPRRGLTVATGLAGLSLDVMASVAYGPESIGLVLAAAGSAGLGVPLPVTVAIVLLVLVMERIRKQYNRIDGCRGTGWVPAALSLGHDLVAVHVCLPRENTTAFTKAWEAWHPEVHPEIIDAGDCGVGAPVARYVRENFDGRRKVVLIAEVDPPAG</sequence>
<keyword evidence="1" id="KW-0812">Transmembrane</keyword>
<proteinExistence type="predicted"/>
<dbReference type="EMBL" id="WEGK01000011">
    <property type="protein sequence ID" value="MQY21868.1"/>
    <property type="molecule type" value="Genomic_DNA"/>
</dbReference>
<evidence type="ECO:0000313" key="3">
    <source>
        <dbReference type="Proteomes" id="UP000438448"/>
    </source>
</evidence>